<proteinExistence type="inferred from homology"/>
<feature type="coiled-coil region" evidence="3">
    <location>
        <begin position="407"/>
        <end position="451"/>
    </location>
</feature>
<dbReference type="OrthoDB" id="1933125at2759"/>
<feature type="coiled-coil region" evidence="3">
    <location>
        <begin position="60"/>
        <end position="115"/>
    </location>
</feature>
<dbReference type="PANTHER" id="PTHR32054:SF3">
    <property type="entry name" value="HEAVY CHAIN, PUTATIVE, EXPRESSED-RELATED"/>
    <property type="match status" value="1"/>
</dbReference>
<dbReference type="GO" id="GO:0005829">
    <property type="term" value="C:cytosol"/>
    <property type="evidence" value="ECO:0007669"/>
    <property type="project" value="TreeGrafter"/>
</dbReference>
<dbReference type="InterPro" id="IPR008545">
    <property type="entry name" value="Web"/>
</dbReference>
<evidence type="ECO:0000256" key="4">
    <source>
        <dbReference type="SAM" id="MobiDB-lite"/>
    </source>
</evidence>
<feature type="compositionally biased region" description="Basic and acidic residues" evidence="4">
    <location>
        <begin position="557"/>
        <end position="571"/>
    </location>
</feature>
<evidence type="ECO:0000256" key="2">
    <source>
        <dbReference type="ARBA" id="ARBA00023054"/>
    </source>
</evidence>
<feature type="coiled-coil region" evidence="3">
    <location>
        <begin position="247"/>
        <end position="381"/>
    </location>
</feature>
<dbReference type="AlphaFoldDB" id="A0A843XHG0"/>
<sequence>MAVNARQSAIDSPRAEVGEIDTRSPFKSVKAAVSLFGQVKAFSSGKPAVKKSKPQPAESTLAKESELHLAQKELNKLREQLTNAETTRVQALVELENGEKTVQGLSNKLKSINESKELAIKATETAKAQSEQCEEVKSCDISENGLSWNLELDNAREQYTIIIAELDATKQELRKVKKDFETSTDSKVSAVQEEAEAKKLANANREKAAQLSKEVTAVQESLVHVKLAFLQAQQDESKILAEKDVSRQAHRHAMEETEKKLASLKNELDSELLGNLQLKLAQTEDEIGTIQKELENAKLSDMDYVASVAAELDGGKEVLQKVLEEQSSLRSSLESLRLELENTRKEQLKLKEKEAQTESAVANLQNKLKERKAELDVVNARELEARAACDELIFSVQTTATESENALEEAGLTKDNTEELKKDAEATRVAIDEAEKQLPVALKEAEDARIAEANPLSQNKVVSEKANAAQVCTPESEGKITISAEEHQSFYRIVEEAELLAETRVAAALAQVEAVRASENDAIKRLEAIQKEMEEIKSATEAALKTAEMAEAARTAVEGEMKRWREREQKSAAEAASQIFSETHPADTPTLRSRSLKSNPSENNEEKTKPEKTSSTKKALIPQLSDIFQRRKNKGEDRVTDGSSIGGRENLCEGSMRKPIAGAESKMASCKGMLTESSSSQEEDSHQGRSGFLEDGGVGGGSVGTRKGEGLC</sequence>
<comment type="caution">
    <text evidence="5">The sequence shown here is derived from an EMBL/GenBank/DDBJ whole genome shotgun (WGS) entry which is preliminary data.</text>
</comment>
<gene>
    <name evidence="5" type="ORF">Taro_051771</name>
</gene>
<dbReference type="EMBL" id="NMUH01008433">
    <property type="protein sequence ID" value="MQM18776.1"/>
    <property type="molecule type" value="Genomic_DNA"/>
</dbReference>
<feature type="coiled-coil region" evidence="3">
    <location>
        <begin position="152"/>
        <end position="210"/>
    </location>
</feature>
<dbReference type="GO" id="GO:0009904">
    <property type="term" value="P:chloroplast accumulation movement"/>
    <property type="evidence" value="ECO:0007669"/>
    <property type="project" value="TreeGrafter"/>
</dbReference>
<accession>A0A843XHG0</accession>
<keyword evidence="2 3" id="KW-0175">Coiled coil</keyword>
<feature type="region of interest" description="Disordered" evidence="4">
    <location>
        <begin position="557"/>
        <end position="712"/>
    </location>
</feature>
<name>A0A843XHG0_COLES</name>
<evidence type="ECO:0000313" key="6">
    <source>
        <dbReference type="Proteomes" id="UP000652761"/>
    </source>
</evidence>
<dbReference type="Pfam" id="PF05701">
    <property type="entry name" value="WEMBL"/>
    <property type="match status" value="1"/>
</dbReference>
<evidence type="ECO:0000256" key="1">
    <source>
        <dbReference type="ARBA" id="ARBA00005485"/>
    </source>
</evidence>
<organism evidence="5 6">
    <name type="scientific">Colocasia esculenta</name>
    <name type="common">Wild taro</name>
    <name type="synonym">Arum esculentum</name>
    <dbReference type="NCBI Taxonomy" id="4460"/>
    <lineage>
        <taxon>Eukaryota</taxon>
        <taxon>Viridiplantae</taxon>
        <taxon>Streptophyta</taxon>
        <taxon>Embryophyta</taxon>
        <taxon>Tracheophyta</taxon>
        <taxon>Spermatophyta</taxon>
        <taxon>Magnoliopsida</taxon>
        <taxon>Liliopsida</taxon>
        <taxon>Araceae</taxon>
        <taxon>Aroideae</taxon>
        <taxon>Colocasieae</taxon>
        <taxon>Colocasia</taxon>
    </lineage>
</organism>
<feature type="compositionally biased region" description="Basic and acidic residues" evidence="4">
    <location>
        <begin position="604"/>
        <end position="614"/>
    </location>
</feature>
<dbReference type="PANTHER" id="PTHR32054">
    <property type="entry name" value="HEAVY CHAIN, PUTATIVE, EXPRESSED-RELATED-RELATED"/>
    <property type="match status" value="1"/>
</dbReference>
<feature type="compositionally biased region" description="Gly residues" evidence="4">
    <location>
        <begin position="694"/>
        <end position="703"/>
    </location>
</feature>
<dbReference type="Proteomes" id="UP000652761">
    <property type="component" value="Unassembled WGS sequence"/>
</dbReference>
<evidence type="ECO:0000256" key="3">
    <source>
        <dbReference type="SAM" id="Coils"/>
    </source>
</evidence>
<dbReference type="GO" id="GO:0009903">
    <property type="term" value="P:chloroplast avoidance movement"/>
    <property type="evidence" value="ECO:0007669"/>
    <property type="project" value="TreeGrafter"/>
</dbReference>
<keyword evidence="6" id="KW-1185">Reference proteome</keyword>
<protein>
    <submittedName>
        <fullName evidence="5">Uncharacterized protein</fullName>
    </submittedName>
</protein>
<evidence type="ECO:0000313" key="5">
    <source>
        <dbReference type="EMBL" id="MQM18776.1"/>
    </source>
</evidence>
<comment type="similarity">
    <text evidence="1">Belongs to the WEB family.</text>
</comment>
<reference evidence="5" key="1">
    <citation type="submission" date="2017-07" db="EMBL/GenBank/DDBJ databases">
        <title>Taro Niue Genome Assembly and Annotation.</title>
        <authorList>
            <person name="Atibalentja N."/>
            <person name="Keating K."/>
            <person name="Fields C.J."/>
        </authorList>
    </citation>
    <scope>NUCLEOTIDE SEQUENCE</scope>
    <source>
        <strain evidence="5">Niue_2</strain>
        <tissue evidence="5">Leaf</tissue>
    </source>
</reference>